<accession>A0ABN2W093</accession>
<proteinExistence type="predicted"/>
<evidence type="ECO:0000313" key="2">
    <source>
        <dbReference type="Proteomes" id="UP001500016"/>
    </source>
</evidence>
<dbReference type="PROSITE" id="PS51257">
    <property type="entry name" value="PROKAR_LIPOPROTEIN"/>
    <property type="match status" value="1"/>
</dbReference>
<comment type="caution">
    <text evidence="1">The sequence shown here is derived from an EMBL/GenBank/DDBJ whole genome shotgun (WGS) entry which is preliminary data.</text>
</comment>
<sequence>MGDIRRTAFAALCLAMVLAGCTDEGRPEPKSRTTSPAQLCTRIVTHWTKDALKPGGGDQSDYQQKGLSDRQNTLVLTLSEQARRIRAGEGRRAAHAFVEREARERCAALSSESPASSGGWPG</sequence>
<keyword evidence="2" id="KW-1185">Reference proteome</keyword>
<dbReference type="EMBL" id="BAAAPE010000008">
    <property type="protein sequence ID" value="GAA2077167.1"/>
    <property type="molecule type" value="Genomic_DNA"/>
</dbReference>
<organism evidence="1 2">
    <name type="scientific">Streptomyces albiaxialis</name>
    <dbReference type="NCBI Taxonomy" id="329523"/>
    <lineage>
        <taxon>Bacteria</taxon>
        <taxon>Bacillati</taxon>
        <taxon>Actinomycetota</taxon>
        <taxon>Actinomycetes</taxon>
        <taxon>Kitasatosporales</taxon>
        <taxon>Streptomycetaceae</taxon>
        <taxon>Streptomyces</taxon>
    </lineage>
</organism>
<protein>
    <recommendedName>
        <fullName evidence="3">Lipoprotein</fullName>
    </recommendedName>
</protein>
<reference evidence="1 2" key="1">
    <citation type="journal article" date="2019" name="Int. J. Syst. Evol. Microbiol.">
        <title>The Global Catalogue of Microorganisms (GCM) 10K type strain sequencing project: providing services to taxonomists for standard genome sequencing and annotation.</title>
        <authorList>
            <consortium name="The Broad Institute Genomics Platform"/>
            <consortium name="The Broad Institute Genome Sequencing Center for Infectious Disease"/>
            <person name="Wu L."/>
            <person name="Ma J."/>
        </authorList>
    </citation>
    <scope>NUCLEOTIDE SEQUENCE [LARGE SCALE GENOMIC DNA]</scope>
    <source>
        <strain evidence="1 2">JCM 15478</strain>
    </source>
</reference>
<gene>
    <name evidence="1" type="ORF">GCM10009801_33090</name>
</gene>
<name>A0ABN2W093_9ACTN</name>
<evidence type="ECO:0000313" key="1">
    <source>
        <dbReference type="EMBL" id="GAA2077167.1"/>
    </source>
</evidence>
<dbReference type="Proteomes" id="UP001500016">
    <property type="component" value="Unassembled WGS sequence"/>
</dbReference>
<evidence type="ECO:0008006" key="3">
    <source>
        <dbReference type="Google" id="ProtNLM"/>
    </source>
</evidence>